<dbReference type="SUPFAM" id="SSF55729">
    <property type="entry name" value="Acyl-CoA N-acyltransferases (Nat)"/>
    <property type="match status" value="1"/>
</dbReference>
<dbReference type="EMBL" id="CP115965">
    <property type="protein sequence ID" value="WZW97996.1"/>
    <property type="molecule type" value="Genomic_DNA"/>
</dbReference>
<evidence type="ECO:0000313" key="3">
    <source>
        <dbReference type="Proteomes" id="UP001434337"/>
    </source>
</evidence>
<gene>
    <name evidence="2" type="ORF">PCC79_14020</name>
</gene>
<dbReference type="PANTHER" id="PTHR43610:SF1">
    <property type="entry name" value="N-ACETYLTRANSFERASE DOMAIN-CONTAINING PROTEIN"/>
    <property type="match status" value="1"/>
</dbReference>
<dbReference type="InterPro" id="IPR016181">
    <property type="entry name" value="Acyl_CoA_acyltransferase"/>
</dbReference>
<dbReference type="Pfam" id="PF13302">
    <property type="entry name" value="Acetyltransf_3"/>
    <property type="match status" value="1"/>
</dbReference>
<protein>
    <submittedName>
        <fullName evidence="2">GNAT family protein</fullName>
    </submittedName>
</protein>
<evidence type="ECO:0000259" key="1">
    <source>
        <dbReference type="Pfam" id="PF13302"/>
    </source>
</evidence>
<evidence type="ECO:0000313" key="2">
    <source>
        <dbReference type="EMBL" id="WZW97996.1"/>
    </source>
</evidence>
<reference evidence="2 3" key="1">
    <citation type="journal article" date="2023" name="Environ Microbiome">
        <title>A coral-associated actinobacterium mitigates coral bleaching under heat stress.</title>
        <authorList>
            <person name="Li J."/>
            <person name="Zou Y."/>
            <person name="Li Q."/>
            <person name="Zhang J."/>
            <person name="Bourne D.G."/>
            <person name="Lyu Y."/>
            <person name="Liu C."/>
            <person name="Zhang S."/>
        </authorList>
    </citation>
    <scope>NUCLEOTIDE SEQUENCE [LARGE SCALE GENOMIC DNA]</scope>
    <source>
        <strain evidence="2 3">SCSIO 13291</strain>
    </source>
</reference>
<dbReference type="Proteomes" id="UP001434337">
    <property type="component" value="Chromosome"/>
</dbReference>
<proteinExistence type="predicted"/>
<sequence length="193" mass="21333">MAFLDPVTLSGRLVRLEPLTPDHADAVRDGNVGELWYTNAPTPDGVASDIAAKLEQAGRGALLPFATRRLADDRIIGVTTYLNPLPAVPAVEIGSTWNAASARRTGTNTESKLLLLRHAFEAWGCRRVAFRATWFNHESRRAIERLGAVFEGRIRNDRVTRDGTVTDTAQYAITDDAWPAVERHLTHLLRTHA</sequence>
<accession>A0ABZ3C642</accession>
<dbReference type="InterPro" id="IPR000182">
    <property type="entry name" value="GNAT_dom"/>
</dbReference>
<dbReference type="PANTHER" id="PTHR43610">
    <property type="entry name" value="BLL6696 PROTEIN"/>
    <property type="match status" value="1"/>
</dbReference>
<organism evidence="2 3">
    <name type="scientific">Propioniciclava soli</name>
    <dbReference type="NCBI Taxonomy" id="2775081"/>
    <lineage>
        <taxon>Bacteria</taxon>
        <taxon>Bacillati</taxon>
        <taxon>Actinomycetota</taxon>
        <taxon>Actinomycetes</taxon>
        <taxon>Propionibacteriales</taxon>
        <taxon>Propionibacteriaceae</taxon>
        <taxon>Propioniciclava</taxon>
    </lineage>
</organism>
<keyword evidence="3" id="KW-1185">Reference proteome</keyword>
<dbReference type="Gene3D" id="3.40.630.30">
    <property type="match status" value="1"/>
</dbReference>
<dbReference type="RefSeq" id="WP_342372193.1">
    <property type="nucleotide sequence ID" value="NZ_CP115965.1"/>
</dbReference>
<feature type="domain" description="N-acetyltransferase" evidence="1">
    <location>
        <begin position="15"/>
        <end position="148"/>
    </location>
</feature>
<name>A0ABZ3C642_9ACTN</name>